<accession>A0A1C6TJX6</accession>
<dbReference type="EMBL" id="FMHW01000002">
    <property type="protein sequence ID" value="SCL41892.1"/>
    <property type="molecule type" value="Genomic_DNA"/>
</dbReference>
<name>A0A1C6TJX6_9ACTN</name>
<dbReference type="Proteomes" id="UP000198959">
    <property type="component" value="Unassembled WGS sequence"/>
</dbReference>
<dbReference type="OrthoDB" id="4221716at2"/>
<reference evidence="2" key="1">
    <citation type="submission" date="2016-06" db="EMBL/GenBank/DDBJ databases">
        <authorList>
            <person name="Varghese N."/>
            <person name="Submissions Spin"/>
        </authorList>
    </citation>
    <scope>NUCLEOTIDE SEQUENCE [LARGE SCALE GENOMIC DNA]</scope>
    <source>
        <strain evidence="2">DSM 43817</strain>
    </source>
</reference>
<proteinExistence type="predicted"/>
<evidence type="ECO:0000313" key="1">
    <source>
        <dbReference type="EMBL" id="SCL41892.1"/>
    </source>
</evidence>
<keyword evidence="2" id="KW-1185">Reference proteome</keyword>
<protein>
    <submittedName>
        <fullName evidence="1">Uncharacterized protein</fullName>
    </submittedName>
</protein>
<evidence type="ECO:0000313" key="2">
    <source>
        <dbReference type="Proteomes" id="UP000198959"/>
    </source>
</evidence>
<sequence length="115" mass="12735">MDVNSRESTVTVPLDRAIEVARLLECLTRSIDRIGSRMAGGEADAETLDRFITEWLIGPQASRARMVLWDAISQVIGEEAMEEIAEAVPKFPDAPPEEVRRLRQKLSAWQEAGGG</sequence>
<organism evidence="1 2">
    <name type="scientific">Micromonospora pallida</name>
    <dbReference type="NCBI Taxonomy" id="145854"/>
    <lineage>
        <taxon>Bacteria</taxon>
        <taxon>Bacillati</taxon>
        <taxon>Actinomycetota</taxon>
        <taxon>Actinomycetes</taxon>
        <taxon>Micromonosporales</taxon>
        <taxon>Micromonosporaceae</taxon>
        <taxon>Micromonospora</taxon>
    </lineage>
</organism>
<dbReference type="AlphaFoldDB" id="A0A1C6TJX6"/>
<gene>
    <name evidence="1" type="ORF">GA0074692_6545</name>
</gene>